<evidence type="ECO:0000313" key="2">
    <source>
        <dbReference type="EMBL" id="KAK3051931.1"/>
    </source>
</evidence>
<feature type="compositionally biased region" description="Basic and acidic residues" evidence="1">
    <location>
        <begin position="410"/>
        <end position="419"/>
    </location>
</feature>
<organism evidence="2 3">
    <name type="scientific">Extremus antarcticus</name>
    <dbReference type="NCBI Taxonomy" id="702011"/>
    <lineage>
        <taxon>Eukaryota</taxon>
        <taxon>Fungi</taxon>
        <taxon>Dikarya</taxon>
        <taxon>Ascomycota</taxon>
        <taxon>Pezizomycotina</taxon>
        <taxon>Dothideomycetes</taxon>
        <taxon>Dothideomycetidae</taxon>
        <taxon>Mycosphaerellales</taxon>
        <taxon>Extremaceae</taxon>
        <taxon>Extremus</taxon>
    </lineage>
</organism>
<gene>
    <name evidence="2" type="ORF">LTR09_006885</name>
</gene>
<evidence type="ECO:0000256" key="1">
    <source>
        <dbReference type="SAM" id="MobiDB-lite"/>
    </source>
</evidence>
<reference evidence="2" key="1">
    <citation type="submission" date="2023-04" db="EMBL/GenBank/DDBJ databases">
        <title>Black Yeasts Isolated from many extreme environments.</title>
        <authorList>
            <person name="Coleine C."/>
            <person name="Stajich J.E."/>
            <person name="Selbmann L."/>
        </authorList>
    </citation>
    <scope>NUCLEOTIDE SEQUENCE</scope>
    <source>
        <strain evidence="2">CCFEE 5312</strain>
    </source>
</reference>
<accession>A0AAJ0GDA2</accession>
<comment type="caution">
    <text evidence="2">The sequence shown here is derived from an EMBL/GenBank/DDBJ whole genome shotgun (WGS) entry which is preliminary data.</text>
</comment>
<feature type="region of interest" description="Disordered" evidence="1">
    <location>
        <begin position="410"/>
        <end position="455"/>
    </location>
</feature>
<dbReference type="AlphaFoldDB" id="A0AAJ0GDA2"/>
<name>A0AAJ0GDA2_9PEZI</name>
<evidence type="ECO:0000313" key="3">
    <source>
        <dbReference type="Proteomes" id="UP001271007"/>
    </source>
</evidence>
<protein>
    <submittedName>
        <fullName evidence="2">Uncharacterized protein</fullName>
    </submittedName>
</protein>
<keyword evidence="3" id="KW-1185">Reference proteome</keyword>
<dbReference type="EMBL" id="JAWDJX010000023">
    <property type="protein sequence ID" value="KAK3051931.1"/>
    <property type="molecule type" value="Genomic_DNA"/>
</dbReference>
<sequence>MRRRDGLFNTQRYSQARRFIHQDSPRPLITYGKKDTKLISLSADQFRTSVYDLPTDDDDNDAQQAARAVLQAVEQETKASQDSVLSDAALLQHLPVQRREHDEGPTADGASGHVLSRKKKQINHAVDSGKTASKQNLPPAKVAKPKSKVNGSTKNATKASKRKAVTPRGVPANELHLVPSNTVTVPRKAVASSYAGVAFEDPIVDSSLAPCKRAISPAEGNDEAPAKKLARTPVGVLKTRWKGPLSRFKSLRRGDKLPVSGMDLRGRDGFEKCEPRLDSGKKRRTRRLVRTPSVPNLAALDLTSGPLPDVDFHDSAVELDMGAKVADEGTPPSAQQQRDDGGYKQTEAGLQSSRRRTSSILRIRERIIMSELSSVRAPERIPSDSEEPEQEGIGDYQCADDVANHNEHGALRQNEHQDTRTITTPQQEPKSNQGVSLDFRRPGQIRQSTKSSKARRPVLMEVDETIMDVVSPVPQRNCHRSTNYHQPDLSIQVLEQAPVTGHTAAHQPRSILKNSTPIVPSNTAAPEATAANTRRNSTILASRSGYFTEAADMLRAPDPARHVIMPRRQFSYFDDEQLQVFRTDGWLPETSLEPANYVAESELTVLRRSADGVWTSGLPLVERDLSTLTRSVSRDFGTLSQAVRRKPSLAFRLPTKVR</sequence>
<proteinExistence type="predicted"/>
<feature type="region of interest" description="Disordered" evidence="1">
    <location>
        <begin position="324"/>
        <end position="357"/>
    </location>
</feature>
<feature type="compositionally biased region" description="Polar residues" evidence="1">
    <location>
        <begin position="420"/>
        <end position="435"/>
    </location>
</feature>
<feature type="region of interest" description="Disordered" evidence="1">
    <location>
        <begin position="96"/>
        <end position="167"/>
    </location>
</feature>
<dbReference type="Proteomes" id="UP001271007">
    <property type="component" value="Unassembled WGS sequence"/>
</dbReference>